<dbReference type="RefSeq" id="WP_092626802.1">
    <property type="nucleotide sequence ID" value="NZ_FNFM01000002.1"/>
</dbReference>
<evidence type="ECO:0000259" key="4">
    <source>
        <dbReference type="Pfam" id="PF13193"/>
    </source>
</evidence>
<comment type="similarity">
    <text evidence="1">Belongs to the ATP-dependent AMP-binding enzyme family.</text>
</comment>
<dbReference type="InterPro" id="IPR042099">
    <property type="entry name" value="ANL_N_sf"/>
</dbReference>
<dbReference type="PANTHER" id="PTHR43201">
    <property type="entry name" value="ACYL-COA SYNTHETASE"/>
    <property type="match status" value="1"/>
</dbReference>
<evidence type="ECO:0000256" key="2">
    <source>
        <dbReference type="SAM" id="MobiDB-lite"/>
    </source>
</evidence>
<dbReference type="GO" id="GO:0031956">
    <property type="term" value="F:medium-chain fatty acid-CoA ligase activity"/>
    <property type="evidence" value="ECO:0007669"/>
    <property type="project" value="TreeGrafter"/>
</dbReference>
<evidence type="ECO:0000259" key="3">
    <source>
        <dbReference type="Pfam" id="PF00501"/>
    </source>
</evidence>
<feature type="domain" description="AMP-binding enzyme C-terminal" evidence="4">
    <location>
        <begin position="330"/>
        <end position="403"/>
    </location>
</feature>
<dbReference type="Proteomes" id="UP000199213">
    <property type="component" value="Unassembled WGS sequence"/>
</dbReference>
<feature type="domain" description="AMP-dependent synthetase/ligase" evidence="3">
    <location>
        <begin position="60"/>
        <end position="263"/>
    </location>
</feature>
<protein>
    <submittedName>
        <fullName evidence="5">O-succinylbenzoic acid--CoA ligase</fullName>
    </submittedName>
</protein>
<evidence type="ECO:0000313" key="6">
    <source>
        <dbReference type="Proteomes" id="UP000199213"/>
    </source>
</evidence>
<dbReference type="InterPro" id="IPR020845">
    <property type="entry name" value="AMP-binding_CS"/>
</dbReference>
<feature type="compositionally biased region" description="Basic and acidic residues" evidence="2">
    <location>
        <begin position="277"/>
        <end position="287"/>
    </location>
</feature>
<keyword evidence="6" id="KW-1185">Reference proteome</keyword>
<dbReference type="OrthoDB" id="9803968at2"/>
<feature type="region of interest" description="Disordered" evidence="2">
    <location>
        <begin position="246"/>
        <end position="287"/>
    </location>
</feature>
<dbReference type="AlphaFoldDB" id="A0A1G8WQW2"/>
<keyword evidence="5" id="KW-0436">Ligase</keyword>
<sequence length="414" mass="43250">MSSARELRALTIPREPGELTTVVAELRTALDGTGPALLPLATDDPASGETARALGVGEPLAAAEDSESDPTSLVIATSGSTGRPKGVLLSASALRASARATHDHLGGPGLWLLAMPAHHIAGIQVLVRSIVAGHAPETVDTREGFTAEAFADAAEPLLRTEHRHYTALVPTQLGRLLDAAGDPRGLRALRAFDAVLLGGAAAAPDLLERARAAGVNVVTTYGMSETAGGCVYDGTPLPGVGVHVEPPEPGRISLSGPTLARGYRHSPSSGDPQHSGHSPDDGHTPERTAFEAGWFRTGDVGQWRDGHLEVLGRADDMIVTGAVKVVPAAVERALTEHPDVREACVLGGPDPEWGQAVLAAVVPERDAPDERELHTRVRRRLGAAAAPKRFVVLDELPLRGPGKPDKRALLEMFG</sequence>
<feature type="region of interest" description="Disordered" evidence="2">
    <location>
        <begin position="60"/>
        <end position="80"/>
    </location>
</feature>
<evidence type="ECO:0000256" key="1">
    <source>
        <dbReference type="ARBA" id="ARBA00006432"/>
    </source>
</evidence>
<reference evidence="6" key="1">
    <citation type="submission" date="2016-10" db="EMBL/GenBank/DDBJ databases">
        <authorList>
            <person name="Varghese N."/>
            <person name="Submissions S."/>
        </authorList>
    </citation>
    <scope>NUCLEOTIDE SEQUENCE [LARGE SCALE GENOMIC DNA]</scope>
    <source>
        <strain evidence="6">DSM 45460</strain>
    </source>
</reference>
<dbReference type="SUPFAM" id="SSF56801">
    <property type="entry name" value="Acetyl-CoA synthetase-like"/>
    <property type="match status" value="1"/>
</dbReference>
<gene>
    <name evidence="5" type="ORF">SAMN04487820_102186</name>
</gene>
<dbReference type="InterPro" id="IPR025110">
    <property type="entry name" value="AMP-bd_C"/>
</dbReference>
<dbReference type="PROSITE" id="PS00455">
    <property type="entry name" value="AMP_BINDING"/>
    <property type="match status" value="1"/>
</dbReference>
<feature type="compositionally biased region" description="Polar residues" evidence="2">
    <location>
        <begin position="69"/>
        <end position="80"/>
    </location>
</feature>
<dbReference type="NCBIfam" id="NF005877">
    <property type="entry name" value="PRK07824.1"/>
    <property type="match status" value="1"/>
</dbReference>
<dbReference type="InterPro" id="IPR000873">
    <property type="entry name" value="AMP-dep_synth/lig_dom"/>
</dbReference>
<dbReference type="InterPro" id="IPR045851">
    <property type="entry name" value="AMP-bd_C_sf"/>
</dbReference>
<dbReference type="EMBL" id="FNFM01000002">
    <property type="protein sequence ID" value="SDJ80762.1"/>
    <property type="molecule type" value="Genomic_DNA"/>
</dbReference>
<accession>A0A1G8WQW2</accession>
<evidence type="ECO:0000313" key="5">
    <source>
        <dbReference type="EMBL" id="SDJ80762.1"/>
    </source>
</evidence>
<dbReference type="GO" id="GO:0006631">
    <property type="term" value="P:fatty acid metabolic process"/>
    <property type="evidence" value="ECO:0007669"/>
    <property type="project" value="TreeGrafter"/>
</dbReference>
<dbReference type="Pfam" id="PF00501">
    <property type="entry name" value="AMP-binding"/>
    <property type="match status" value="1"/>
</dbReference>
<dbReference type="Gene3D" id="3.30.300.30">
    <property type="match status" value="1"/>
</dbReference>
<feature type="compositionally biased region" description="Polar residues" evidence="2">
    <location>
        <begin position="266"/>
        <end position="276"/>
    </location>
</feature>
<dbReference type="Gene3D" id="3.40.50.12780">
    <property type="entry name" value="N-terminal domain of ligase-like"/>
    <property type="match status" value="1"/>
</dbReference>
<organism evidence="5 6">
    <name type="scientific">Actinopolyspora mzabensis</name>
    <dbReference type="NCBI Taxonomy" id="995066"/>
    <lineage>
        <taxon>Bacteria</taxon>
        <taxon>Bacillati</taxon>
        <taxon>Actinomycetota</taxon>
        <taxon>Actinomycetes</taxon>
        <taxon>Actinopolysporales</taxon>
        <taxon>Actinopolysporaceae</taxon>
        <taxon>Actinopolyspora</taxon>
    </lineage>
</organism>
<proteinExistence type="inferred from homology"/>
<dbReference type="Pfam" id="PF13193">
    <property type="entry name" value="AMP-binding_C"/>
    <property type="match status" value="1"/>
</dbReference>
<dbReference type="PANTHER" id="PTHR43201:SF8">
    <property type="entry name" value="ACYL-COA SYNTHETASE FAMILY MEMBER 3"/>
    <property type="match status" value="1"/>
</dbReference>
<name>A0A1G8WQW2_ACTMZ</name>